<dbReference type="EMBL" id="MU006725">
    <property type="protein sequence ID" value="KAF2625507.1"/>
    <property type="molecule type" value="Genomic_DNA"/>
</dbReference>
<comment type="caution">
    <text evidence="1">The sequence shown here is derived from an EMBL/GenBank/DDBJ whole genome shotgun (WGS) entry which is preliminary data.</text>
</comment>
<protein>
    <submittedName>
        <fullName evidence="1">Uncharacterized protein</fullName>
    </submittedName>
</protein>
<sequence>MNKVTPQIQAIASKLSSAFKRRNNAPSITNPPSHNDDRQYRLSRLLLVVSLTLLLLLSIAALVLKAYSYGFIEFNAEMGFYLVNDEVQGEPEGENLVAALPHNLFRVPEKLVLVVAMLNILLSTAHLAFVSWDWKSGRRTQTRAFRRNAIVLHIINAILVLTALIAMSVSHKASSPFKYDLIPKTPNAVSPSGYRYYRYDSGIFDLETWTCELENAKGAGEARKDYQAQCDIEVAGRTIMVPFFLVALAVAGLSVWALVIGGKHGTRSEHLYTKDADLEMGKGAEDGKQVQVEEVELATLEGPDRQKEGRLSKIEEGGEETEEAPKESETTLKIEAADALSAESKDVDAKKEAGAS</sequence>
<proteinExistence type="predicted"/>
<evidence type="ECO:0000313" key="2">
    <source>
        <dbReference type="Proteomes" id="UP000799754"/>
    </source>
</evidence>
<dbReference type="Proteomes" id="UP000799754">
    <property type="component" value="Unassembled WGS sequence"/>
</dbReference>
<organism evidence="1 2">
    <name type="scientific">Macroventuria anomochaeta</name>
    <dbReference type="NCBI Taxonomy" id="301207"/>
    <lineage>
        <taxon>Eukaryota</taxon>
        <taxon>Fungi</taxon>
        <taxon>Dikarya</taxon>
        <taxon>Ascomycota</taxon>
        <taxon>Pezizomycotina</taxon>
        <taxon>Dothideomycetes</taxon>
        <taxon>Pleosporomycetidae</taxon>
        <taxon>Pleosporales</taxon>
        <taxon>Pleosporineae</taxon>
        <taxon>Didymellaceae</taxon>
        <taxon>Macroventuria</taxon>
    </lineage>
</organism>
<accession>A0ACB6RX91</accession>
<keyword evidence="2" id="KW-1185">Reference proteome</keyword>
<gene>
    <name evidence="1" type="ORF">BU25DRAFT_345841</name>
</gene>
<name>A0ACB6RX91_9PLEO</name>
<evidence type="ECO:0000313" key="1">
    <source>
        <dbReference type="EMBL" id="KAF2625507.1"/>
    </source>
</evidence>
<reference evidence="1" key="1">
    <citation type="journal article" date="2020" name="Stud. Mycol.">
        <title>101 Dothideomycetes genomes: a test case for predicting lifestyles and emergence of pathogens.</title>
        <authorList>
            <person name="Haridas S."/>
            <person name="Albert R."/>
            <person name="Binder M."/>
            <person name="Bloem J."/>
            <person name="Labutti K."/>
            <person name="Salamov A."/>
            <person name="Andreopoulos B."/>
            <person name="Baker S."/>
            <person name="Barry K."/>
            <person name="Bills G."/>
            <person name="Bluhm B."/>
            <person name="Cannon C."/>
            <person name="Castanera R."/>
            <person name="Culley D."/>
            <person name="Daum C."/>
            <person name="Ezra D."/>
            <person name="Gonzalez J."/>
            <person name="Henrissat B."/>
            <person name="Kuo A."/>
            <person name="Liang C."/>
            <person name="Lipzen A."/>
            <person name="Lutzoni F."/>
            <person name="Magnuson J."/>
            <person name="Mondo S."/>
            <person name="Nolan M."/>
            <person name="Ohm R."/>
            <person name="Pangilinan J."/>
            <person name="Park H.-J."/>
            <person name="Ramirez L."/>
            <person name="Alfaro M."/>
            <person name="Sun H."/>
            <person name="Tritt A."/>
            <person name="Yoshinaga Y."/>
            <person name="Zwiers L.-H."/>
            <person name="Turgeon B."/>
            <person name="Goodwin S."/>
            <person name="Spatafora J."/>
            <person name="Crous P."/>
            <person name="Grigoriev I."/>
        </authorList>
    </citation>
    <scope>NUCLEOTIDE SEQUENCE</scope>
    <source>
        <strain evidence="1">CBS 525.71</strain>
    </source>
</reference>